<dbReference type="Gene3D" id="2.60.40.150">
    <property type="entry name" value="C2 domain"/>
    <property type="match status" value="1"/>
</dbReference>
<protein>
    <submittedName>
        <fullName evidence="3">C2 domain-containing protein 5</fullName>
    </submittedName>
</protein>
<dbReference type="PROSITE" id="PS50004">
    <property type="entry name" value="C2"/>
    <property type="match status" value="1"/>
</dbReference>
<dbReference type="GO" id="GO:0065002">
    <property type="term" value="P:intracellular protein transmembrane transport"/>
    <property type="evidence" value="ECO:0007669"/>
    <property type="project" value="TreeGrafter"/>
</dbReference>
<dbReference type="Pfam" id="PF23028">
    <property type="entry name" value="YbjQ_3"/>
    <property type="match status" value="1"/>
</dbReference>
<dbReference type="CDD" id="cd08688">
    <property type="entry name" value="C2_KIAA0528-like"/>
    <property type="match status" value="1"/>
</dbReference>
<dbReference type="InterPro" id="IPR056430">
    <property type="entry name" value="C2CD5_YbjQ-like_dom"/>
</dbReference>
<feature type="region of interest" description="Disordered" evidence="1">
    <location>
        <begin position="831"/>
        <end position="857"/>
    </location>
</feature>
<dbReference type="EMBL" id="VIIS01001441">
    <property type="protein sequence ID" value="KAF0298171.1"/>
    <property type="molecule type" value="Genomic_DNA"/>
</dbReference>
<dbReference type="GO" id="GO:0005886">
    <property type="term" value="C:plasma membrane"/>
    <property type="evidence" value="ECO:0007669"/>
    <property type="project" value="TreeGrafter"/>
</dbReference>
<dbReference type="GO" id="GO:0005544">
    <property type="term" value="F:calcium-dependent phospholipid binding"/>
    <property type="evidence" value="ECO:0007669"/>
    <property type="project" value="InterPro"/>
</dbReference>
<feature type="compositionally biased region" description="Pro residues" evidence="1">
    <location>
        <begin position="317"/>
        <end position="328"/>
    </location>
</feature>
<dbReference type="InterPro" id="IPR000008">
    <property type="entry name" value="C2_dom"/>
</dbReference>
<feature type="compositionally biased region" description="Gly residues" evidence="1">
    <location>
        <begin position="841"/>
        <end position="851"/>
    </location>
</feature>
<dbReference type="GO" id="GO:0005509">
    <property type="term" value="F:calcium ion binding"/>
    <property type="evidence" value="ECO:0007669"/>
    <property type="project" value="TreeGrafter"/>
</dbReference>
<dbReference type="SMART" id="SM00239">
    <property type="entry name" value="C2"/>
    <property type="match status" value="1"/>
</dbReference>
<dbReference type="InterPro" id="IPR057815">
    <property type="entry name" value="C2CD5_C"/>
</dbReference>
<evidence type="ECO:0000256" key="1">
    <source>
        <dbReference type="SAM" id="MobiDB-lite"/>
    </source>
</evidence>
<keyword evidence="4" id="KW-1185">Reference proteome</keyword>
<dbReference type="OrthoDB" id="419768at2759"/>
<dbReference type="GO" id="GO:0031340">
    <property type="term" value="P:positive regulation of vesicle fusion"/>
    <property type="evidence" value="ECO:0007669"/>
    <property type="project" value="TreeGrafter"/>
</dbReference>
<dbReference type="InterPro" id="IPR056431">
    <property type="entry name" value="C2CD5_YbjQ-rel_dom"/>
</dbReference>
<dbReference type="Pfam" id="PF00168">
    <property type="entry name" value="C2"/>
    <property type="match status" value="1"/>
</dbReference>
<gene>
    <name evidence="3" type="primary">C2CD5_1</name>
    <name evidence="3" type="ORF">FJT64_004420</name>
</gene>
<dbReference type="GO" id="GO:0010828">
    <property type="term" value="P:positive regulation of D-glucose transmembrane transport"/>
    <property type="evidence" value="ECO:0007669"/>
    <property type="project" value="TreeGrafter"/>
</dbReference>
<dbReference type="InterPro" id="IPR038983">
    <property type="entry name" value="C2CD5"/>
</dbReference>
<dbReference type="InterPro" id="IPR035892">
    <property type="entry name" value="C2_domain_sf"/>
</dbReference>
<proteinExistence type="predicted"/>
<dbReference type="PANTHER" id="PTHR37412">
    <property type="entry name" value="C2 DOMAIN-CONTAINING PROTEIN 5"/>
    <property type="match status" value="1"/>
</dbReference>
<feature type="compositionally biased region" description="Low complexity" evidence="1">
    <location>
        <begin position="266"/>
        <end position="279"/>
    </location>
</feature>
<comment type="caution">
    <text evidence="3">The sequence shown here is derived from an EMBL/GenBank/DDBJ whole genome shotgun (WGS) entry which is preliminary data.</text>
</comment>
<sequence length="982" mass="106463">MPGKVKVRVLAGRNLPVMDRANDTTDAFVEIRLGTVTQKTDVCRRSLNPQWNSDWFRFEVQDDAELQDEPLQIRVMDHDTYSAHDAIGKVYLSLSPLLAPELISRADTAPSGSAGGPSVISGWIPIYDTLHGIRGEVNVMVKVDLFSDFNKFRHSSCGVQYFSSPCVPAGHCVQAMLGFVHELVVNDDPEYQWIDKIRTPRASNEARQTLFSKLSGEVQRRIGVNVIEAGGNAVIGYRQCFDLEGETGIVVRGIGTAVSLVRTEARPSSPSPLSRQPGSGRDRDSSAVEGSTAASAGLRPVPSVQLMPATPEQEQPPATPPSPRPFAAPAPAASRGILAAAHQFVKDRLSFRRRGSRRTGARALSREAFSTPNFQPVIEAAASSTTSSGADTKLLAQLVTTSAQQRGQQQDNYESAEFPFITLRTFPSGFITHIGGTVSARSVKLLDRIHHPEESETRDAWWAEVRTEVRSHCKSLACNVVLGYEEATTIWDDVCVLSAYGTAATVNFAALGLSEPLAAARCDSREVRSALRLDASLTSQALVILEEPDSSVSNCAPCHLPYSQGSAPASALQFNCAVCRKSKVPDVVFSTIEPPGGLPVTGRGCLVQARVCREKADVKSEVLAKEVSDRLPFLEYELHRQLLTKLRILGMNALFDLTRRITETVASNREAFNISDQDESGRTSDEESEDEEDKPELDLAAGNKDACILEMDDTEDADLLSMLMSRPPPELFDLVSTSSVPGVPERLLLDDRQLFTRIVRTKLSSASNRQLAQTVEKIIQGLYFKLRKLAPCALCGLRFSVDLPEDDEIQISVYGAALSVSAPLSKQASLRSAGAENGSADGTGEGPGGDRSAGRAGSVTGALKAQNSLWRGDYDVIITPLPHVTGGKVERWLGNLNFFFIRECTGLREVGGLNGFMQDLGSPRCWLWCAHTSLRSEGTQLVSYFMSQCVLLPNPHKNQAQCLVNVGGDAVLVGHAARSDDG</sequence>
<feature type="domain" description="C2" evidence="2">
    <location>
        <begin position="1"/>
        <end position="107"/>
    </location>
</feature>
<dbReference type="GO" id="GO:0072659">
    <property type="term" value="P:protein localization to plasma membrane"/>
    <property type="evidence" value="ECO:0007669"/>
    <property type="project" value="TreeGrafter"/>
</dbReference>
<dbReference type="SUPFAM" id="SSF49562">
    <property type="entry name" value="C2 domain (Calcium/lipid-binding domain, CaLB)"/>
    <property type="match status" value="1"/>
</dbReference>
<dbReference type="InterPro" id="IPR037785">
    <property type="entry name" value="C2_C2CD5"/>
</dbReference>
<dbReference type="EMBL" id="VIIS01001441">
    <property type="protein sequence ID" value="KAF0298170.1"/>
    <property type="molecule type" value="Genomic_DNA"/>
</dbReference>
<dbReference type="Pfam" id="PF23025">
    <property type="entry name" value="YbjQ_2"/>
    <property type="match status" value="3"/>
</dbReference>
<evidence type="ECO:0000313" key="4">
    <source>
        <dbReference type="Proteomes" id="UP000440578"/>
    </source>
</evidence>
<dbReference type="GO" id="GO:0090314">
    <property type="term" value="P:positive regulation of protein targeting to membrane"/>
    <property type="evidence" value="ECO:0007669"/>
    <property type="project" value="TreeGrafter"/>
</dbReference>
<feature type="region of interest" description="Disordered" evidence="1">
    <location>
        <begin position="262"/>
        <end position="333"/>
    </location>
</feature>
<feature type="region of interest" description="Disordered" evidence="1">
    <location>
        <begin position="670"/>
        <end position="697"/>
    </location>
</feature>
<accession>A0A6A4W358</accession>
<dbReference type="AlphaFoldDB" id="A0A6A4W358"/>
<dbReference type="Proteomes" id="UP000440578">
    <property type="component" value="Unassembled WGS sequence"/>
</dbReference>
<organism evidence="3 4">
    <name type="scientific">Amphibalanus amphitrite</name>
    <name type="common">Striped barnacle</name>
    <name type="synonym">Balanus amphitrite</name>
    <dbReference type="NCBI Taxonomy" id="1232801"/>
    <lineage>
        <taxon>Eukaryota</taxon>
        <taxon>Metazoa</taxon>
        <taxon>Ecdysozoa</taxon>
        <taxon>Arthropoda</taxon>
        <taxon>Crustacea</taxon>
        <taxon>Multicrustacea</taxon>
        <taxon>Cirripedia</taxon>
        <taxon>Thoracica</taxon>
        <taxon>Thoracicalcarea</taxon>
        <taxon>Balanomorpha</taxon>
        <taxon>Balanoidea</taxon>
        <taxon>Balanidae</taxon>
        <taxon>Amphibalaninae</taxon>
        <taxon>Amphibalanus</taxon>
    </lineage>
</organism>
<name>A0A6A4W358_AMPAM</name>
<feature type="compositionally biased region" description="Acidic residues" evidence="1">
    <location>
        <begin position="686"/>
        <end position="695"/>
    </location>
</feature>
<evidence type="ECO:0000259" key="2">
    <source>
        <dbReference type="PROSITE" id="PS50004"/>
    </source>
</evidence>
<dbReference type="PANTHER" id="PTHR37412:SF2">
    <property type="entry name" value="C2 DOMAIN-CONTAINING PROTEIN 5"/>
    <property type="match status" value="1"/>
</dbReference>
<dbReference type="Pfam" id="PF23128">
    <property type="entry name" value="YbjQ_4"/>
    <property type="match status" value="1"/>
</dbReference>
<reference evidence="3 4" key="1">
    <citation type="submission" date="2019-07" db="EMBL/GenBank/DDBJ databases">
        <title>Draft genome assembly of a fouling barnacle, Amphibalanus amphitrite (Darwin, 1854): The first reference genome for Thecostraca.</title>
        <authorList>
            <person name="Kim W."/>
        </authorList>
    </citation>
    <scope>NUCLEOTIDE SEQUENCE [LARGE SCALE GENOMIC DNA]</scope>
    <source>
        <strain evidence="3">SNU_AA5</strain>
        <tissue evidence="3">Soma without cirri and trophi</tissue>
    </source>
</reference>
<evidence type="ECO:0000313" key="3">
    <source>
        <dbReference type="EMBL" id="KAF0298170.1"/>
    </source>
</evidence>